<dbReference type="InterPro" id="IPR001434">
    <property type="entry name" value="OmcB-like_DUF11"/>
</dbReference>
<proteinExistence type="predicted"/>
<name>X0SCT7_9ZZZZ</name>
<gene>
    <name evidence="2" type="ORF">S01H1_08755</name>
</gene>
<organism evidence="2">
    <name type="scientific">marine sediment metagenome</name>
    <dbReference type="NCBI Taxonomy" id="412755"/>
    <lineage>
        <taxon>unclassified sequences</taxon>
        <taxon>metagenomes</taxon>
        <taxon>ecological metagenomes</taxon>
    </lineage>
</organism>
<accession>X0SCT7</accession>
<feature type="non-terminal residue" evidence="2">
    <location>
        <position position="1"/>
    </location>
</feature>
<reference evidence="2" key="1">
    <citation type="journal article" date="2014" name="Front. Microbiol.">
        <title>High frequency of phylogenetically diverse reductive dehalogenase-homologous genes in deep subseafloor sedimentary metagenomes.</title>
        <authorList>
            <person name="Kawai M."/>
            <person name="Futagami T."/>
            <person name="Toyoda A."/>
            <person name="Takaki Y."/>
            <person name="Nishi S."/>
            <person name="Hori S."/>
            <person name="Arai W."/>
            <person name="Tsubouchi T."/>
            <person name="Morono Y."/>
            <person name="Uchiyama I."/>
            <person name="Ito T."/>
            <person name="Fujiyama A."/>
            <person name="Inagaki F."/>
            <person name="Takami H."/>
        </authorList>
    </citation>
    <scope>NUCLEOTIDE SEQUENCE</scope>
    <source>
        <strain evidence="2">Expedition CK06-06</strain>
    </source>
</reference>
<evidence type="ECO:0000313" key="2">
    <source>
        <dbReference type="EMBL" id="GAF78868.1"/>
    </source>
</evidence>
<dbReference type="EMBL" id="BARS01004479">
    <property type="protein sequence ID" value="GAF78868.1"/>
    <property type="molecule type" value="Genomic_DNA"/>
</dbReference>
<evidence type="ECO:0000259" key="1">
    <source>
        <dbReference type="Pfam" id="PF01345"/>
    </source>
</evidence>
<dbReference type="Gene3D" id="2.60.40.4070">
    <property type="match status" value="1"/>
</dbReference>
<feature type="domain" description="DUF11" evidence="1">
    <location>
        <begin position="41"/>
        <end position="109"/>
    </location>
</feature>
<dbReference type="AlphaFoldDB" id="X0SCT7"/>
<feature type="non-terminal residue" evidence="2">
    <location>
        <position position="456"/>
    </location>
</feature>
<dbReference type="Pfam" id="PF01345">
    <property type="entry name" value="DUF11"/>
    <property type="match status" value="1"/>
</dbReference>
<protein>
    <recommendedName>
        <fullName evidence="1">DUF11 domain-containing protein</fullName>
    </recommendedName>
</protein>
<sequence>RHYWDTWGMAQQTGGTYGDIDTADWSATLSAIGQDISQNIEITNIVITDTLPGEVVYRSAQAPPDGFGPPLEWDIGTLAVGEKGTITLLAEVTNFGDGYVENEATISGTGTVSSVAVAPTVVLITATHTATATPTYTVTESPTVTSTKTWSATLTDTSTFTPTPTITKTSTWTLTHTNTPTYTYTSTYTYTPTPYFSFELDIVNEAGEIVKTFIGLNVGEMPEEGEWFIGTEEVVFDVHGGVFRELEIGDWAISWDGSLDDEGTIIANGAYQVVVRLTDVWGQWEEEVGTLVVMKVAGEFKVTVRDEAGRLVRSINASNDIGNLGSLRAEPALIKPGAGTNAKAFIKSDTCELKMAGSSETLHWDGKNEDGQIVRNGLYRIVVEKQDIEGAREIKEVLVTVVRGAEGAIDNVVAYPNPKVVRTDDASVRIKYEVVLADAVVKVKVYSVAGKGEFRP</sequence>
<comment type="caution">
    <text evidence="2">The sequence shown here is derived from an EMBL/GenBank/DDBJ whole genome shotgun (WGS) entry which is preliminary data.</text>
</comment>